<name>A0ABD5R4F0_9EURY</name>
<evidence type="ECO:0008006" key="3">
    <source>
        <dbReference type="Google" id="ProtNLM"/>
    </source>
</evidence>
<evidence type="ECO:0000313" key="2">
    <source>
        <dbReference type="Proteomes" id="UP001596118"/>
    </source>
</evidence>
<dbReference type="AlphaFoldDB" id="A0ABD5R4F0"/>
<accession>A0ABD5R4F0</accession>
<dbReference type="RefSeq" id="WP_256412435.1">
    <property type="nucleotide sequence ID" value="NZ_JANHDM010000010.1"/>
</dbReference>
<protein>
    <recommendedName>
        <fullName evidence="3">Small CPxCG-related zinc finger protein</fullName>
    </recommendedName>
</protein>
<comment type="caution">
    <text evidence="1">The sequence shown here is derived from an EMBL/GenBank/DDBJ whole genome shotgun (WGS) entry which is preliminary data.</text>
</comment>
<keyword evidence="2" id="KW-1185">Reference proteome</keyword>
<reference evidence="1 2" key="1">
    <citation type="journal article" date="2019" name="Int. J. Syst. Evol. Microbiol.">
        <title>The Global Catalogue of Microorganisms (GCM) 10K type strain sequencing project: providing services to taxonomists for standard genome sequencing and annotation.</title>
        <authorList>
            <consortium name="The Broad Institute Genomics Platform"/>
            <consortium name="The Broad Institute Genome Sequencing Center for Infectious Disease"/>
            <person name="Wu L."/>
            <person name="Ma J."/>
        </authorList>
    </citation>
    <scope>NUCLEOTIDE SEQUENCE [LARGE SCALE GENOMIC DNA]</scope>
    <source>
        <strain evidence="1 2">CGMCC 1.12124</strain>
    </source>
</reference>
<dbReference type="Proteomes" id="UP001596118">
    <property type="component" value="Unassembled WGS sequence"/>
</dbReference>
<gene>
    <name evidence="1" type="ORF">ACFPM1_13945</name>
</gene>
<sequence>MATDHSTPFDFGETDPSTFRCPDCATTVPSTSVPYDALGYAVCPECSYTAGPETGETAREHGIDA</sequence>
<organism evidence="1 2">
    <name type="scientific">Halorubrum rubrum</name>
    <dbReference type="NCBI Taxonomy" id="1126240"/>
    <lineage>
        <taxon>Archaea</taxon>
        <taxon>Methanobacteriati</taxon>
        <taxon>Methanobacteriota</taxon>
        <taxon>Stenosarchaea group</taxon>
        <taxon>Halobacteria</taxon>
        <taxon>Halobacteriales</taxon>
        <taxon>Haloferacaceae</taxon>
        <taxon>Halorubrum</taxon>
    </lineage>
</organism>
<evidence type="ECO:0000313" key="1">
    <source>
        <dbReference type="EMBL" id="MFC5279853.1"/>
    </source>
</evidence>
<dbReference type="EMBL" id="JBHSKY010000016">
    <property type="protein sequence ID" value="MFC5279853.1"/>
    <property type="molecule type" value="Genomic_DNA"/>
</dbReference>
<proteinExistence type="predicted"/>